<evidence type="ECO:0000256" key="4">
    <source>
        <dbReference type="HAMAP-Rule" id="MF_01698"/>
    </source>
</evidence>
<evidence type="ECO:0000313" key="6">
    <source>
        <dbReference type="EMBL" id="GGH60788.1"/>
    </source>
</evidence>
<keyword evidence="7" id="KW-1185">Reference proteome</keyword>
<gene>
    <name evidence="4 6" type="primary">mshD</name>
    <name evidence="6" type="ORF">GCM10007359_09320</name>
</gene>
<evidence type="ECO:0000256" key="1">
    <source>
        <dbReference type="ARBA" id="ARBA00022679"/>
    </source>
</evidence>
<evidence type="ECO:0000256" key="2">
    <source>
        <dbReference type="ARBA" id="ARBA00022737"/>
    </source>
</evidence>
<comment type="similarity">
    <text evidence="4">Belongs to the acetyltransferase family. MshD subfamily.</text>
</comment>
<dbReference type="InterPro" id="IPR016181">
    <property type="entry name" value="Acyl_CoA_acyltransferase"/>
</dbReference>
<dbReference type="Proteomes" id="UP000600171">
    <property type="component" value="Unassembled WGS sequence"/>
</dbReference>
<dbReference type="CDD" id="cd04301">
    <property type="entry name" value="NAT_SF"/>
    <property type="match status" value="2"/>
</dbReference>
<dbReference type="InterPro" id="IPR050680">
    <property type="entry name" value="YpeA/RimI_acetyltransf"/>
</dbReference>
<feature type="binding site" evidence="4">
    <location>
        <position position="307"/>
    </location>
    <ligand>
        <name>1D-myo-inositol 2-(L-cysteinylamino)-2-deoxy-alpha-D-glucopyranoside</name>
        <dbReference type="ChEBI" id="CHEBI:58887"/>
    </ligand>
</feature>
<dbReference type="Pfam" id="PF00583">
    <property type="entry name" value="Acetyltransf_1"/>
    <property type="match status" value="2"/>
</dbReference>
<accession>A0A917MU96</accession>
<protein>
    <recommendedName>
        <fullName evidence="4">Mycothiol acetyltransferase</fullName>
        <shortName evidence="4">MSH acetyltransferase</shortName>
        <ecNumber evidence="4">2.3.1.189</ecNumber>
    </recommendedName>
    <alternativeName>
        <fullName evidence="4">Mycothiol synthase</fullName>
    </alternativeName>
</protein>
<feature type="binding site" evidence="4">
    <location>
        <begin position="268"/>
        <end position="270"/>
    </location>
    <ligand>
        <name>acetyl-CoA</name>
        <dbReference type="ChEBI" id="CHEBI:57288"/>
        <label>2</label>
    </ligand>
</feature>
<comment type="subunit">
    <text evidence="4">Monomer.</text>
</comment>
<feature type="domain" description="N-acetyltransferase" evidence="5">
    <location>
        <begin position="14"/>
        <end position="168"/>
    </location>
</feature>
<feature type="binding site" evidence="4">
    <location>
        <begin position="275"/>
        <end position="281"/>
    </location>
    <ligand>
        <name>acetyl-CoA</name>
        <dbReference type="ChEBI" id="CHEBI:57288"/>
        <label>2</label>
    </ligand>
</feature>
<feature type="domain" description="N-acetyltransferase" evidence="5">
    <location>
        <begin position="188"/>
        <end position="345"/>
    </location>
</feature>
<dbReference type="AlphaFoldDB" id="A0A917MU96"/>
<dbReference type="PANTHER" id="PTHR43420">
    <property type="entry name" value="ACETYLTRANSFERASE"/>
    <property type="match status" value="1"/>
</dbReference>
<keyword evidence="2 4" id="KW-0677">Repeat</keyword>
<reference evidence="6 7" key="1">
    <citation type="journal article" date="2014" name="Int. J. Syst. Evol. Microbiol.">
        <title>Complete genome sequence of Corynebacterium casei LMG S-19264T (=DSM 44701T), isolated from a smear-ripened cheese.</title>
        <authorList>
            <consortium name="US DOE Joint Genome Institute (JGI-PGF)"/>
            <person name="Walter F."/>
            <person name="Albersmeier A."/>
            <person name="Kalinowski J."/>
            <person name="Ruckert C."/>
        </authorList>
    </citation>
    <scope>NUCLEOTIDE SEQUENCE [LARGE SCALE GENOMIC DNA]</scope>
    <source>
        <strain evidence="6 7">CCM 8669</strain>
    </source>
</reference>
<evidence type="ECO:0000256" key="3">
    <source>
        <dbReference type="ARBA" id="ARBA00023315"/>
    </source>
</evidence>
<dbReference type="PIRSF" id="PIRSF021524">
    <property type="entry name" value="MSH_acetyltransferase"/>
    <property type="match status" value="1"/>
</dbReference>
<dbReference type="EC" id="2.3.1.189" evidence="4"/>
<organism evidence="6 7">
    <name type="scientific">Rothia aerolata</name>
    <dbReference type="NCBI Taxonomy" id="1812262"/>
    <lineage>
        <taxon>Bacteria</taxon>
        <taxon>Bacillati</taxon>
        <taxon>Actinomycetota</taxon>
        <taxon>Actinomycetes</taxon>
        <taxon>Micrococcales</taxon>
        <taxon>Micrococcaceae</taxon>
        <taxon>Rothia</taxon>
    </lineage>
</organism>
<feature type="binding site" evidence="4">
    <location>
        <begin position="312"/>
        <end position="317"/>
    </location>
    <ligand>
        <name>acetyl-CoA</name>
        <dbReference type="ChEBI" id="CHEBI:57288"/>
        <label>2</label>
    </ligand>
</feature>
<dbReference type="GO" id="GO:0035447">
    <property type="term" value="F:mycothiol synthase activity"/>
    <property type="evidence" value="ECO:0007669"/>
    <property type="project" value="UniProtKB-UniRule"/>
</dbReference>
<comment type="function">
    <text evidence="4">Catalyzes the transfer of acetyl from acetyl-CoA to desacetylmycothiol (Cys-GlcN-Ins) to form mycothiol.</text>
</comment>
<dbReference type="EMBL" id="BMDC01000001">
    <property type="protein sequence ID" value="GGH60788.1"/>
    <property type="molecule type" value="Genomic_DNA"/>
</dbReference>
<dbReference type="SUPFAM" id="SSF55729">
    <property type="entry name" value="Acyl-CoA N-acyltransferases (Nat)"/>
    <property type="match status" value="1"/>
</dbReference>
<dbReference type="RefSeq" id="WP_188359131.1">
    <property type="nucleotide sequence ID" value="NZ_BMDC01000001.1"/>
</dbReference>
<dbReference type="NCBIfam" id="TIGR03448">
    <property type="entry name" value="mycothiol_MshD"/>
    <property type="match status" value="1"/>
</dbReference>
<keyword evidence="3 4" id="KW-0012">Acyltransferase</keyword>
<proteinExistence type="inferred from homology"/>
<evidence type="ECO:0000313" key="7">
    <source>
        <dbReference type="Proteomes" id="UP000600171"/>
    </source>
</evidence>
<dbReference type="GO" id="GO:0010125">
    <property type="term" value="P:mycothiol biosynthetic process"/>
    <property type="evidence" value="ECO:0007669"/>
    <property type="project" value="UniProtKB-UniRule"/>
</dbReference>
<evidence type="ECO:0000259" key="5">
    <source>
        <dbReference type="PROSITE" id="PS51186"/>
    </source>
</evidence>
<dbReference type="InterPro" id="IPR000182">
    <property type="entry name" value="GNAT_dom"/>
</dbReference>
<dbReference type="PROSITE" id="PS51186">
    <property type="entry name" value="GNAT"/>
    <property type="match status" value="2"/>
</dbReference>
<feature type="binding site" evidence="4">
    <location>
        <position position="215"/>
    </location>
    <ligand>
        <name>1D-myo-inositol 2-(L-cysteinylamino)-2-deoxy-alpha-D-glucopyranoside</name>
        <dbReference type="ChEBI" id="CHEBI:58887"/>
    </ligand>
</feature>
<name>A0A917MU96_9MICC</name>
<dbReference type="PANTHER" id="PTHR43420:SF12">
    <property type="entry name" value="N-ACETYLTRANSFERASE DOMAIN-CONTAINING PROTEIN"/>
    <property type="match status" value="1"/>
</dbReference>
<comment type="caution">
    <text evidence="4">Lacks conserved residue(s) required for the propagation of feature annotation.</text>
</comment>
<sequence>MSVSSSPQPAGQPLWVGSIDSSALADFERFVQEVHTEDGTPAFSEQTLVEVRKAASASGQKSQQQPVSFWLSEQGQLHALAVILPPTDQAAGTIEAAVAPSYRGRGLGRKLADALATYLADNPGEFNLWAHQIRGEAGAEPTAHAEHLASALGFRPVRDLRKMALALTDSSREKIKDAAVAASLPQGLELTTFVPGEDDAAWLELNAAAFANHPEQGSLTQADLDERVNSDWFRAEGFFIARDGKDFAGYHWTKIPAGQHEEGEVYAVGISPAWQGKGLGRALTLAGMNYLAQASAEGESLEKIALYVDAENVAAVKLYESLGFEPETIDIMYTAQFPADSSSDH</sequence>
<feature type="binding site" evidence="4">
    <location>
        <position position="45"/>
    </location>
    <ligand>
        <name>1D-myo-inositol 2-(L-cysteinylamino)-2-deoxy-alpha-D-glucopyranoside</name>
        <dbReference type="ChEBI" id="CHEBI:58887"/>
    </ligand>
</feature>
<keyword evidence="1 4" id="KW-0808">Transferase</keyword>
<feature type="binding site" evidence="4">
    <location>
        <begin position="96"/>
        <end position="98"/>
    </location>
    <ligand>
        <name>acetyl-CoA</name>
        <dbReference type="ChEBI" id="CHEBI:57288"/>
        <label>1</label>
    </ligand>
</feature>
<comment type="catalytic activity">
    <reaction evidence="4">
        <text>1D-myo-inositol 2-(L-cysteinylamino)-2-deoxy-alpha-D-glucopyranoside + acetyl-CoA = mycothiol + CoA + H(+)</text>
        <dbReference type="Rhea" id="RHEA:26172"/>
        <dbReference type="ChEBI" id="CHEBI:15378"/>
        <dbReference type="ChEBI" id="CHEBI:16768"/>
        <dbReference type="ChEBI" id="CHEBI:57287"/>
        <dbReference type="ChEBI" id="CHEBI:57288"/>
        <dbReference type="ChEBI" id="CHEBI:58887"/>
        <dbReference type="EC" id="2.3.1.189"/>
    </reaction>
</comment>
<dbReference type="Gene3D" id="3.40.630.30">
    <property type="match status" value="1"/>
</dbReference>
<comment type="caution">
    <text evidence="6">The sequence shown here is derived from an EMBL/GenBank/DDBJ whole genome shotgun (WGS) entry which is preliminary data.</text>
</comment>
<feature type="binding site" evidence="4">
    <location>
        <position position="254"/>
    </location>
    <ligand>
        <name>1D-myo-inositol 2-(L-cysteinylamino)-2-deoxy-alpha-D-glucopyranoside</name>
        <dbReference type="ChEBI" id="CHEBI:58887"/>
    </ligand>
</feature>
<feature type="binding site" evidence="4">
    <location>
        <position position="264"/>
    </location>
    <ligand>
        <name>1D-myo-inositol 2-(L-cysteinylamino)-2-deoxy-alpha-D-glucopyranoside</name>
        <dbReference type="ChEBI" id="CHEBI:58887"/>
    </ligand>
</feature>
<dbReference type="InterPro" id="IPR017813">
    <property type="entry name" value="Mycothiol_AcTrfase"/>
</dbReference>
<dbReference type="HAMAP" id="MF_01698">
    <property type="entry name" value="MshD"/>
    <property type="match status" value="1"/>
</dbReference>